<name>A0A7J7J876_BUGNE</name>
<accession>A0A7J7J876</accession>
<dbReference type="Pfam" id="PF01822">
    <property type="entry name" value="WSC"/>
    <property type="match status" value="1"/>
</dbReference>
<evidence type="ECO:0000259" key="3">
    <source>
        <dbReference type="PROSITE" id="PS51212"/>
    </source>
</evidence>
<dbReference type="Proteomes" id="UP000593567">
    <property type="component" value="Unassembled WGS sequence"/>
</dbReference>
<feature type="domain" description="Apple" evidence="2">
    <location>
        <begin position="216"/>
        <end position="290"/>
    </location>
</feature>
<proteinExistence type="predicted"/>
<evidence type="ECO:0008006" key="6">
    <source>
        <dbReference type="Google" id="ProtNLM"/>
    </source>
</evidence>
<dbReference type="PROSITE" id="PS50948">
    <property type="entry name" value="PAN"/>
    <property type="match status" value="1"/>
</dbReference>
<keyword evidence="5" id="KW-1185">Reference proteome</keyword>
<comment type="caution">
    <text evidence="4">The sequence shown here is derived from an EMBL/GenBank/DDBJ whole genome shotgun (WGS) entry which is preliminary data.</text>
</comment>
<sequence>MSSFYFAVSCIIVVIELHCGYELQYMGCYSDRNERALSAFHLKSSKMAVNYCIGLCILHGQPYAALEMGDECHCGLTYDKYGSSNKCSKQCLETLSRRVEGIGPSVCTARSIVSDIKLKTSMNQEERRDLFVTSTISAAKILPEIKSFMLDPWLEHRLTAVTSQQLMRMNLTGGYIKINGLARELKTHLTCSTSRLILEVILYSESQKMFYFTEPSTRVRFTLQADTTCNEQWIKMKTNSSLESCAHFCYKQVDDKCTSFTFDDNMDCFLHSSEVLKAESHRSCYIVYQE</sequence>
<protein>
    <recommendedName>
        <fullName evidence="6">WSC domain-containing protein</fullName>
    </recommendedName>
</protein>
<evidence type="ECO:0000259" key="2">
    <source>
        <dbReference type="PROSITE" id="PS50948"/>
    </source>
</evidence>
<keyword evidence="1" id="KW-0732">Signal</keyword>
<organism evidence="4 5">
    <name type="scientific">Bugula neritina</name>
    <name type="common">Brown bryozoan</name>
    <name type="synonym">Sertularia neritina</name>
    <dbReference type="NCBI Taxonomy" id="10212"/>
    <lineage>
        <taxon>Eukaryota</taxon>
        <taxon>Metazoa</taxon>
        <taxon>Spiralia</taxon>
        <taxon>Lophotrochozoa</taxon>
        <taxon>Bryozoa</taxon>
        <taxon>Gymnolaemata</taxon>
        <taxon>Cheilostomatida</taxon>
        <taxon>Flustrina</taxon>
        <taxon>Buguloidea</taxon>
        <taxon>Bugulidae</taxon>
        <taxon>Bugula</taxon>
    </lineage>
</organism>
<dbReference type="EMBL" id="VXIV02002881">
    <property type="protein sequence ID" value="KAF6022205.1"/>
    <property type="molecule type" value="Genomic_DNA"/>
</dbReference>
<dbReference type="AlphaFoldDB" id="A0A7J7J876"/>
<dbReference type="PROSITE" id="PS51212">
    <property type="entry name" value="WSC"/>
    <property type="match status" value="1"/>
</dbReference>
<gene>
    <name evidence="4" type="ORF">EB796_019483</name>
</gene>
<dbReference type="InterPro" id="IPR003609">
    <property type="entry name" value="Pan_app"/>
</dbReference>
<reference evidence="4" key="1">
    <citation type="submission" date="2020-06" db="EMBL/GenBank/DDBJ databases">
        <title>Draft genome of Bugula neritina, a colonial animal packing powerful symbionts and potential medicines.</title>
        <authorList>
            <person name="Rayko M."/>
        </authorList>
    </citation>
    <scope>NUCLEOTIDE SEQUENCE [LARGE SCALE GENOMIC DNA]</scope>
    <source>
        <strain evidence="4">Kwan_BN1</strain>
    </source>
</reference>
<evidence type="ECO:0000313" key="5">
    <source>
        <dbReference type="Proteomes" id="UP000593567"/>
    </source>
</evidence>
<dbReference type="InterPro" id="IPR002889">
    <property type="entry name" value="WSC_carb-bd"/>
</dbReference>
<evidence type="ECO:0000256" key="1">
    <source>
        <dbReference type="SAM" id="SignalP"/>
    </source>
</evidence>
<evidence type="ECO:0000313" key="4">
    <source>
        <dbReference type="EMBL" id="KAF6022205.1"/>
    </source>
</evidence>
<dbReference type="SMART" id="SM00321">
    <property type="entry name" value="WSC"/>
    <property type="match status" value="1"/>
</dbReference>
<feature type="chain" id="PRO_5029853670" description="WSC domain-containing protein" evidence="1">
    <location>
        <begin position="21"/>
        <end position="290"/>
    </location>
</feature>
<feature type="signal peptide" evidence="1">
    <location>
        <begin position="1"/>
        <end position="20"/>
    </location>
</feature>
<feature type="domain" description="WSC" evidence="3">
    <location>
        <begin position="22"/>
        <end position="116"/>
    </location>
</feature>